<evidence type="ECO:0000313" key="2">
    <source>
        <dbReference type="EMBL" id="TWU66463.1"/>
    </source>
</evidence>
<dbReference type="Pfam" id="PF05136">
    <property type="entry name" value="Phage_portal_2"/>
    <property type="match status" value="1"/>
</dbReference>
<name>A0A5C6FZP8_9PLAN</name>
<reference evidence="2 3" key="1">
    <citation type="submission" date="2019-02" db="EMBL/GenBank/DDBJ databases">
        <title>Deep-cultivation of Planctomycetes and their phenomic and genomic characterization uncovers novel biology.</title>
        <authorList>
            <person name="Wiegand S."/>
            <person name="Jogler M."/>
            <person name="Boedeker C."/>
            <person name="Pinto D."/>
            <person name="Vollmers J."/>
            <person name="Rivas-Marin E."/>
            <person name="Kohn T."/>
            <person name="Peeters S.H."/>
            <person name="Heuer A."/>
            <person name="Rast P."/>
            <person name="Oberbeckmann S."/>
            <person name="Bunk B."/>
            <person name="Jeske O."/>
            <person name="Meyerdierks A."/>
            <person name="Storesund J.E."/>
            <person name="Kallscheuer N."/>
            <person name="Luecker S."/>
            <person name="Lage O.M."/>
            <person name="Pohl T."/>
            <person name="Merkel B.J."/>
            <person name="Hornburger P."/>
            <person name="Mueller R.-W."/>
            <person name="Bruemmer F."/>
            <person name="Labrenz M."/>
            <person name="Spormann A.M."/>
            <person name="Op Den Camp H."/>
            <person name="Overmann J."/>
            <person name="Amann R."/>
            <person name="Jetten M.S.M."/>
            <person name="Mascher T."/>
            <person name="Medema M.H."/>
            <person name="Devos D.P."/>
            <person name="Kaster A.-K."/>
            <person name="Ovreas L."/>
            <person name="Rohde M."/>
            <person name="Galperin M.Y."/>
            <person name="Jogler C."/>
        </authorList>
    </citation>
    <scope>NUCLEOTIDE SEQUENCE [LARGE SCALE GENOMIC DNA]</scope>
    <source>
        <strain evidence="2 3">V7</strain>
    </source>
</reference>
<dbReference type="RefSeq" id="WP_146413090.1">
    <property type="nucleotide sequence ID" value="NZ_SJPZ01000001.1"/>
</dbReference>
<proteinExistence type="predicted"/>
<evidence type="ECO:0000256" key="1">
    <source>
        <dbReference type="SAM" id="MobiDB-lite"/>
    </source>
</evidence>
<feature type="compositionally biased region" description="Polar residues" evidence="1">
    <location>
        <begin position="514"/>
        <end position="525"/>
    </location>
</feature>
<organism evidence="2 3">
    <name type="scientific">Crateriforma conspicua</name>
    <dbReference type="NCBI Taxonomy" id="2527996"/>
    <lineage>
        <taxon>Bacteria</taxon>
        <taxon>Pseudomonadati</taxon>
        <taxon>Planctomycetota</taxon>
        <taxon>Planctomycetia</taxon>
        <taxon>Planctomycetales</taxon>
        <taxon>Planctomycetaceae</taxon>
        <taxon>Crateriforma</taxon>
    </lineage>
</organism>
<dbReference type="EMBL" id="SJPZ01000001">
    <property type="protein sequence ID" value="TWU66463.1"/>
    <property type="molecule type" value="Genomic_DNA"/>
</dbReference>
<dbReference type="InterPro" id="IPR006429">
    <property type="entry name" value="Phage_lambda_portal"/>
</dbReference>
<dbReference type="GO" id="GO:0019068">
    <property type="term" value="P:virion assembly"/>
    <property type="evidence" value="ECO:0007669"/>
    <property type="project" value="InterPro"/>
</dbReference>
<sequence length="545" mass="61030">MSVAETASPLAWSIDCNMVTPPAASPSRVVRSSGIVEKAIDGSGQPADPIPKGARIVRRWEAAQTDRLNEQHWADADGQPIDVDLAFYLPQLRARAAHEYHNNPMVEGVVTTHAIDVVGPQGPSLEVLSDDDRYATRLESMWRQWCEQCDIAGQMTLTDILQLWVRQQWTAGALLGQEVSDDSGSRFPALFRIHALHANRLATPWGMQSERWVAFGIRRNRYGRPLTYYITRPDYVGAFRVETGQFDPIPADMIYHGFVRSEPEQTVGYPLLASALPAIADLRDYDRSVLDAAIMAADRSEWFVNKNPDGEAFEILDEDGNPVSFEEPYKRRVTRAAPVGWDVTAHDAVHPTANYVEHRRERMAELGRAAAMPLMLIRLDSSQHNYSSSRFDHQGYIRHIESWQAWLGRTVLNRMVRTLARELTLAGELHTPKTLPRLQWAWQPPPDGDPVKSRSSERMGLQNRTLTFATACRKQNLQEDDVIASWSSTIKKLRAAGMKPEEIAAFLQITLRSSGASTGQGSRQPNDARPGNDPSNRPQTAAARP</sequence>
<dbReference type="GO" id="GO:0005198">
    <property type="term" value="F:structural molecule activity"/>
    <property type="evidence" value="ECO:0007669"/>
    <property type="project" value="InterPro"/>
</dbReference>
<evidence type="ECO:0000313" key="3">
    <source>
        <dbReference type="Proteomes" id="UP000316476"/>
    </source>
</evidence>
<dbReference type="Proteomes" id="UP000316476">
    <property type="component" value="Unassembled WGS sequence"/>
</dbReference>
<feature type="region of interest" description="Disordered" evidence="1">
    <location>
        <begin position="514"/>
        <end position="545"/>
    </location>
</feature>
<feature type="region of interest" description="Disordered" evidence="1">
    <location>
        <begin position="439"/>
        <end position="459"/>
    </location>
</feature>
<comment type="caution">
    <text evidence="2">The sequence shown here is derived from an EMBL/GenBank/DDBJ whole genome shotgun (WGS) entry which is preliminary data.</text>
</comment>
<accession>A0A5C6FZP8</accession>
<dbReference type="AlphaFoldDB" id="A0A5C6FZP8"/>
<gene>
    <name evidence="2" type="ORF">V7x_20290</name>
</gene>
<protein>
    <submittedName>
        <fullName evidence="2">Phage portal protein, lambda family</fullName>
    </submittedName>
</protein>
<dbReference type="OrthoDB" id="240179at2"/>